<dbReference type="InterPro" id="IPR000717">
    <property type="entry name" value="PCI_dom"/>
</dbReference>
<dbReference type="PROSITE" id="PS50250">
    <property type="entry name" value="PCI"/>
    <property type="match status" value="1"/>
</dbReference>
<sequence length="411" mass="46917">MVMKHVSAPWDEAFSAHMRFDMNTFFTSLQMRLGDAKAGFRGGRIQVCQPPISTSPPKFSLRNRYFFCNSIIQLITLDTTVSRILTEIKEENWMLPLVLATAIDLRRFAHGLDAKAVSNTNQLGRGHGRHMETAAQLILRLFQICASDSRTQMDDSKKLGMMGLANQLFKIYFQINKLNLCKPMIRAIENMNINDRFSLAQRVTYSYYVGRKAMFDGDFVSADKSLSFAFERCLGSAWHNKRLILIYLIPVKMLLGVFPYPSLLVKYNLNEFLGISDAAKYDYSISSPLSSHCRAGNLQKMDMELNKYEEFFLSCGVYLILEKLKLITYRNLFKKVCAIMKTHLMPIEVFTAALRLMGVEDIDQDETECILANLIYEGKIKGYLAHQQQKLVVSKLQAFPALTAAMTTMTR</sequence>
<dbReference type="FunFam" id="1.10.10.10:FF:000146">
    <property type="entry name" value="PCI domain-containing protein 2 homolog"/>
    <property type="match status" value="1"/>
</dbReference>
<dbReference type="GO" id="GO:0006368">
    <property type="term" value="P:transcription elongation by RNA polymerase II"/>
    <property type="evidence" value="ECO:0007669"/>
    <property type="project" value="TreeGrafter"/>
</dbReference>
<dbReference type="SMART" id="SM00753">
    <property type="entry name" value="PAM"/>
    <property type="match status" value="1"/>
</dbReference>
<dbReference type="Proteomes" id="UP000243686">
    <property type="component" value="Unassembled WGS sequence"/>
</dbReference>
<dbReference type="GO" id="GO:0003690">
    <property type="term" value="F:double-stranded DNA binding"/>
    <property type="evidence" value="ECO:0007669"/>
    <property type="project" value="InterPro"/>
</dbReference>
<evidence type="ECO:0000256" key="2">
    <source>
        <dbReference type="ARBA" id="ARBA00033214"/>
    </source>
</evidence>
<dbReference type="PANTHER" id="PTHR12732:SF0">
    <property type="entry name" value="PCI DOMAIN-CONTAINING PROTEIN 2"/>
    <property type="match status" value="1"/>
</dbReference>
<comment type="similarity">
    <text evidence="1">Belongs to the CSN12 family.</text>
</comment>
<dbReference type="GO" id="GO:0070390">
    <property type="term" value="C:transcription export complex 2"/>
    <property type="evidence" value="ECO:0007669"/>
    <property type="project" value="TreeGrafter"/>
</dbReference>
<feature type="domain" description="PCI" evidence="3">
    <location>
        <begin position="203"/>
        <end position="398"/>
    </location>
</feature>
<evidence type="ECO:0000313" key="5">
    <source>
        <dbReference type="Proteomes" id="UP000243686"/>
    </source>
</evidence>
<dbReference type="EMBL" id="KV892448">
    <property type="protein sequence ID" value="OON20777.1"/>
    <property type="molecule type" value="Genomic_DNA"/>
</dbReference>
<dbReference type="Gene3D" id="1.10.10.10">
    <property type="entry name" value="Winged helix-like DNA-binding domain superfamily/Winged helix DNA-binding domain"/>
    <property type="match status" value="1"/>
</dbReference>
<evidence type="ECO:0000259" key="3">
    <source>
        <dbReference type="PROSITE" id="PS50250"/>
    </source>
</evidence>
<dbReference type="InterPro" id="IPR036388">
    <property type="entry name" value="WH-like_DNA-bd_sf"/>
</dbReference>
<dbReference type="InterPro" id="IPR045114">
    <property type="entry name" value="Csn12-like"/>
</dbReference>
<dbReference type="AlphaFoldDB" id="A0A1S8X279"/>
<dbReference type="Pfam" id="PF01399">
    <property type="entry name" value="PCI"/>
    <property type="match status" value="1"/>
</dbReference>
<dbReference type="GO" id="GO:0016973">
    <property type="term" value="P:poly(A)+ mRNA export from nucleus"/>
    <property type="evidence" value="ECO:0007669"/>
    <property type="project" value="TreeGrafter"/>
</dbReference>
<proteinExistence type="inferred from homology"/>
<dbReference type="PANTHER" id="PTHR12732">
    <property type="entry name" value="UNCHARACTERIZED PROTEASOME COMPONENT REGION PCI-CONTAINING"/>
    <property type="match status" value="1"/>
</dbReference>
<dbReference type="GO" id="GO:0000973">
    <property type="term" value="P:post-transcriptional tethering of RNA polymerase II gene DNA at nuclear periphery"/>
    <property type="evidence" value="ECO:0007669"/>
    <property type="project" value="TreeGrafter"/>
</dbReference>
<name>A0A1S8X279_OPIVI</name>
<reference evidence="4 5" key="1">
    <citation type="submission" date="2015-03" db="EMBL/GenBank/DDBJ databases">
        <title>Draft genome of the nematode, Opisthorchis viverrini.</title>
        <authorList>
            <person name="Mitreva M."/>
        </authorList>
    </citation>
    <scope>NUCLEOTIDE SEQUENCE [LARGE SCALE GENOMIC DNA]</scope>
    <source>
        <strain evidence="4">Khon Kaen</strain>
    </source>
</reference>
<keyword evidence="5" id="KW-1185">Reference proteome</keyword>
<accession>A0A1S8X279</accession>
<gene>
    <name evidence="4" type="ORF">X801_03337</name>
</gene>
<protein>
    <recommendedName>
        <fullName evidence="2">CSN12-like protein</fullName>
    </recommendedName>
</protein>
<dbReference type="GO" id="GO:0003723">
    <property type="term" value="F:RNA binding"/>
    <property type="evidence" value="ECO:0007669"/>
    <property type="project" value="InterPro"/>
</dbReference>
<organism evidence="4 5">
    <name type="scientific">Opisthorchis viverrini</name>
    <name type="common">Southeast Asian liver fluke</name>
    <dbReference type="NCBI Taxonomy" id="6198"/>
    <lineage>
        <taxon>Eukaryota</taxon>
        <taxon>Metazoa</taxon>
        <taxon>Spiralia</taxon>
        <taxon>Lophotrochozoa</taxon>
        <taxon>Platyhelminthes</taxon>
        <taxon>Trematoda</taxon>
        <taxon>Digenea</taxon>
        <taxon>Opisthorchiida</taxon>
        <taxon>Opisthorchiata</taxon>
        <taxon>Opisthorchiidae</taxon>
        <taxon>Opisthorchis</taxon>
    </lineage>
</organism>
<evidence type="ECO:0000256" key="1">
    <source>
        <dbReference type="ARBA" id="ARBA00025771"/>
    </source>
</evidence>
<evidence type="ECO:0000313" key="4">
    <source>
        <dbReference type="EMBL" id="OON20777.1"/>
    </source>
</evidence>